<feature type="chain" id="PRO_5004017650" description="Secreted protein" evidence="1">
    <location>
        <begin position="24"/>
        <end position="233"/>
    </location>
</feature>
<dbReference type="AlphaFoldDB" id="M1UKL3"/>
<dbReference type="STRING" id="1121353.H924_05165"/>
<dbReference type="OrthoDB" id="4424756at2"/>
<dbReference type="PATRIC" id="fig|1121353.3.peg.1058"/>
<dbReference type="EMBL" id="CP004354">
    <property type="protein sequence ID" value="AGG66479.1"/>
    <property type="molecule type" value="Genomic_DNA"/>
</dbReference>
<dbReference type="HOGENOM" id="CLU_073060_0_0_11"/>
<protein>
    <recommendedName>
        <fullName evidence="4">Secreted protein</fullName>
    </recommendedName>
</protein>
<organism evidence="2 3">
    <name type="scientific">Corynebacterium callunae DSM 20147</name>
    <dbReference type="NCBI Taxonomy" id="1121353"/>
    <lineage>
        <taxon>Bacteria</taxon>
        <taxon>Bacillati</taxon>
        <taxon>Actinomycetota</taxon>
        <taxon>Actinomycetes</taxon>
        <taxon>Mycobacteriales</taxon>
        <taxon>Corynebacteriaceae</taxon>
        <taxon>Corynebacterium</taxon>
    </lineage>
</organism>
<proteinExistence type="predicted"/>
<keyword evidence="1" id="KW-0732">Signal</keyword>
<gene>
    <name evidence="2" type="ORF">H924_05165</name>
</gene>
<dbReference type="RefSeq" id="WP_015650912.1">
    <property type="nucleotide sequence ID" value="NC_020506.1"/>
</dbReference>
<accession>M1UKL3</accession>
<evidence type="ECO:0000256" key="1">
    <source>
        <dbReference type="SAM" id="SignalP"/>
    </source>
</evidence>
<evidence type="ECO:0000313" key="3">
    <source>
        <dbReference type="Proteomes" id="UP000011760"/>
    </source>
</evidence>
<dbReference type="KEGG" id="ccn:H924_05165"/>
<dbReference type="Proteomes" id="UP000011760">
    <property type="component" value="Chromosome"/>
</dbReference>
<dbReference type="eggNOG" id="ENOG5033SXJ">
    <property type="taxonomic scope" value="Bacteria"/>
</dbReference>
<feature type="signal peptide" evidence="1">
    <location>
        <begin position="1"/>
        <end position="23"/>
    </location>
</feature>
<evidence type="ECO:0000313" key="2">
    <source>
        <dbReference type="EMBL" id="AGG66479.1"/>
    </source>
</evidence>
<name>M1UKL3_9CORY</name>
<reference evidence="2 3" key="1">
    <citation type="submission" date="2013-02" db="EMBL/GenBank/DDBJ databases">
        <title>The complete genome sequence of Corynebacterium callunae DSM 20147.</title>
        <authorList>
            <person name="Ruckert C."/>
            <person name="Albersmeier A."/>
            <person name="Kalinowski J."/>
        </authorList>
    </citation>
    <scope>NUCLEOTIDE SEQUENCE [LARGE SCALE GENOMIC DNA]</scope>
    <source>
        <strain evidence="2 3">DSM 20147</strain>
    </source>
</reference>
<sequence>MIKRITAVALAATVAFATPAAHAISPVEQAFNYSSSLASGLPLDQWGRPNEQVRQQIQQALNQPWVPQEVKNIASQALGLISETPTESEVAIPEDAPRIAQFFWPTRAENCINGNSASVGSAFAVPGPAALPLPGAGVGQSSFVFTALGTGALAPEQQSTMKVEWANLSTLRYGTTTLGNTGINPAGPSTISGVADTGTGIIVAIMSGGLSTSTEGGQAQCNFAPTAVVFDVR</sequence>
<keyword evidence="3" id="KW-1185">Reference proteome</keyword>
<evidence type="ECO:0008006" key="4">
    <source>
        <dbReference type="Google" id="ProtNLM"/>
    </source>
</evidence>